<sequence length="68" mass="7155">MPPPYTNETALEYARQVGPAFGLGDAQMPTAILADVLNGAAEVRAVLDAIPQDSSPVPVVQLVPDWLP</sequence>
<protein>
    <submittedName>
        <fullName evidence="1">Uncharacterized protein</fullName>
    </submittedName>
</protein>
<comment type="caution">
    <text evidence="1">The sequence shown here is derived from an EMBL/GenBank/DDBJ whole genome shotgun (WGS) entry which is preliminary data.</text>
</comment>
<gene>
    <name evidence="1" type="ORF">HEB94_001415</name>
</gene>
<keyword evidence="2" id="KW-1185">Reference proteome</keyword>
<proteinExistence type="predicted"/>
<dbReference type="EMBL" id="JADBEM010000001">
    <property type="protein sequence ID" value="MBE1604567.1"/>
    <property type="molecule type" value="Genomic_DNA"/>
</dbReference>
<dbReference type="Proteomes" id="UP000638648">
    <property type="component" value="Unassembled WGS sequence"/>
</dbReference>
<dbReference type="RefSeq" id="WP_192749081.1">
    <property type="nucleotide sequence ID" value="NZ_BAABJL010000126.1"/>
</dbReference>
<evidence type="ECO:0000313" key="1">
    <source>
        <dbReference type="EMBL" id="MBE1604567.1"/>
    </source>
</evidence>
<dbReference type="AlphaFoldDB" id="A0A927MQW5"/>
<name>A0A927MQW5_9ACTN</name>
<reference evidence="1" key="1">
    <citation type="submission" date="2020-10" db="EMBL/GenBank/DDBJ databases">
        <title>Sequencing the genomes of 1000 actinobacteria strains.</title>
        <authorList>
            <person name="Klenk H.-P."/>
        </authorList>
    </citation>
    <scope>NUCLEOTIDE SEQUENCE</scope>
    <source>
        <strain evidence="1">DSM 45354</strain>
    </source>
</reference>
<accession>A0A927MQW5</accession>
<organism evidence="1 2">
    <name type="scientific">Actinopolymorpha pittospori</name>
    <dbReference type="NCBI Taxonomy" id="648752"/>
    <lineage>
        <taxon>Bacteria</taxon>
        <taxon>Bacillati</taxon>
        <taxon>Actinomycetota</taxon>
        <taxon>Actinomycetes</taxon>
        <taxon>Propionibacteriales</taxon>
        <taxon>Actinopolymorphaceae</taxon>
        <taxon>Actinopolymorpha</taxon>
    </lineage>
</organism>
<evidence type="ECO:0000313" key="2">
    <source>
        <dbReference type="Proteomes" id="UP000638648"/>
    </source>
</evidence>